<organism evidence="1 2">
    <name type="scientific">Natronocella acetinitrilica</name>
    <dbReference type="NCBI Taxonomy" id="414046"/>
    <lineage>
        <taxon>Bacteria</taxon>
        <taxon>Pseudomonadati</taxon>
        <taxon>Pseudomonadota</taxon>
        <taxon>Gammaproteobacteria</taxon>
        <taxon>Chromatiales</taxon>
        <taxon>Ectothiorhodospiraceae</taxon>
        <taxon>Natronocella</taxon>
    </lineage>
</organism>
<name>A0AAE3KAH2_9GAMM</name>
<comment type="caution">
    <text evidence="1">The sequence shown here is derived from an EMBL/GenBank/DDBJ whole genome shotgun (WGS) entry which is preliminary data.</text>
</comment>
<evidence type="ECO:0000313" key="1">
    <source>
        <dbReference type="EMBL" id="MCP1674300.1"/>
    </source>
</evidence>
<accession>A0AAE3KAH2</accession>
<dbReference type="AlphaFoldDB" id="A0AAE3KAH2"/>
<keyword evidence="2" id="KW-1185">Reference proteome</keyword>
<evidence type="ECO:0000313" key="2">
    <source>
        <dbReference type="Proteomes" id="UP001205843"/>
    </source>
</evidence>
<dbReference type="RefSeq" id="WP_253476208.1">
    <property type="nucleotide sequence ID" value="NZ_JALJXV010000003.1"/>
</dbReference>
<dbReference type="EMBL" id="JALJXV010000003">
    <property type="protein sequence ID" value="MCP1674300.1"/>
    <property type="molecule type" value="Genomic_DNA"/>
</dbReference>
<gene>
    <name evidence="1" type="ORF">J2T57_001402</name>
</gene>
<dbReference type="Proteomes" id="UP001205843">
    <property type="component" value="Unassembled WGS sequence"/>
</dbReference>
<sequence>MKLIDRIESKSELLAAKDRIAMVLRDRLSLNLRQGRLNEVTAALLGARDWNTAVGVVSKREHEPVADRRAAIAAEAFVGDLRDATNQDRLDVFCLAFDDLVFDHIGTSEAVSREINNQGPVAQIRALLEASGPGVFEEIIKAIGGEWAPRLMLREIIHRALSMAGYEPPAIMVRVSDDAGHDEFLADATIYFEHLHLTGELEQAIERMRAGGFRGEAMEPLVEFLAGHPQLTSAEPQRFADLLARCMLLAVSAPDEAGYYCVANEAQVDAWLEVLARRES</sequence>
<reference evidence="1" key="1">
    <citation type="submission" date="2022-03" db="EMBL/GenBank/DDBJ databases">
        <title>Genomic Encyclopedia of Type Strains, Phase III (KMG-III): the genomes of soil and plant-associated and newly described type strains.</title>
        <authorList>
            <person name="Whitman W."/>
        </authorList>
    </citation>
    <scope>NUCLEOTIDE SEQUENCE</scope>
    <source>
        <strain evidence="1">ANL 6-2</strain>
    </source>
</reference>
<protein>
    <submittedName>
        <fullName evidence="1">Uncharacterized protein</fullName>
    </submittedName>
</protein>
<proteinExistence type="predicted"/>